<comment type="caution">
    <text evidence="1">The sequence shown here is derived from an EMBL/GenBank/DDBJ whole genome shotgun (WGS) entry which is preliminary data.</text>
</comment>
<sequence>MIHLSICQNAFLDSLPNGLNFLILHPVNFDNLPPDTKLKPESALWYAVS</sequence>
<protein>
    <submittedName>
        <fullName evidence="1">Uncharacterized protein</fullName>
    </submittedName>
</protein>
<name>A0A9K3IZN6_HELAN</name>
<dbReference type="Proteomes" id="UP000215914">
    <property type="component" value="Unassembled WGS sequence"/>
</dbReference>
<reference evidence="1" key="2">
    <citation type="submission" date="2020-06" db="EMBL/GenBank/DDBJ databases">
        <title>Helianthus annuus Genome sequencing and assembly Release 2.</title>
        <authorList>
            <person name="Gouzy J."/>
            <person name="Langlade N."/>
            <person name="Munos S."/>
        </authorList>
    </citation>
    <scope>NUCLEOTIDE SEQUENCE</scope>
    <source>
        <tissue evidence="1">Leaves</tissue>
    </source>
</reference>
<dbReference type="AlphaFoldDB" id="A0A9K3IZN6"/>
<dbReference type="Gramene" id="mRNA:HanXRQr2_Chr05g0212451">
    <property type="protein sequence ID" value="CDS:HanXRQr2_Chr05g0212451.1"/>
    <property type="gene ID" value="HanXRQr2_Chr05g0212451"/>
</dbReference>
<evidence type="ECO:0000313" key="1">
    <source>
        <dbReference type="EMBL" id="KAF5805692.1"/>
    </source>
</evidence>
<accession>A0A9K3IZN6</accession>
<reference evidence="1" key="1">
    <citation type="journal article" date="2017" name="Nature">
        <title>The sunflower genome provides insights into oil metabolism, flowering and Asterid evolution.</title>
        <authorList>
            <person name="Badouin H."/>
            <person name="Gouzy J."/>
            <person name="Grassa C.J."/>
            <person name="Murat F."/>
            <person name="Staton S.E."/>
            <person name="Cottret L."/>
            <person name="Lelandais-Briere C."/>
            <person name="Owens G.L."/>
            <person name="Carrere S."/>
            <person name="Mayjonade B."/>
            <person name="Legrand L."/>
            <person name="Gill N."/>
            <person name="Kane N.C."/>
            <person name="Bowers J.E."/>
            <person name="Hubner S."/>
            <person name="Bellec A."/>
            <person name="Berard A."/>
            <person name="Berges H."/>
            <person name="Blanchet N."/>
            <person name="Boniface M.C."/>
            <person name="Brunel D."/>
            <person name="Catrice O."/>
            <person name="Chaidir N."/>
            <person name="Claudel C."/>
            <person name="Donnadieu C."/>
            <person name="Faraut T."/>
            <person name="Fievet G."/>
            <person name="Helmstetter N."/>
            <person name="King M."/>
            <person name="Knapp S.J."/>
            <person name="Lai Z."/>
            <person name="Le Paslier M.C."/>
            <person name="Lippi Y."/>
            <person name="Lorenzon L."/>
            <person name="Mandel J.R."/>
            <person name="Marage G."/>
            <person name="Marchand G."/>
            <person name="Marquand E."/>
            <person name="Bret-Mestries E."/>
            <person name="Morien E."/>
            <person name="Nambeesan S."/>
            <person name="Nguyen T."/>
            <person name="Pegot-Espagnet P."/>
            <person name="Pouilly N."/>
            <person name="Raftis F."/>
            <person name="Sallet E."/>
            <person name="Schiex T."/>
            <person name="Thomas J."/>
            <person name="Vandecasteele C."/>
            <person name="Vares D."/>
            <person name="Vear F."/>
            <person name="Vautrin S."/>
            <person name="Crespi M."/>
            <person name="Mangin B."/>
            <person name="Burke J.M."/>
            <person name="Salse J."/>
            <person name="Munos S."/>
            <person name="Vincourt P."/>
            <person name="Rieseberg L.H."/>
            <person name="Langlade N.B."/>
        </authorList>
    </citation>
    <scope>NUCLEOTIDE SEQUENCE</scope>
    <source>
        <tissue evidence="1">Leaves</tissue>
    </source>
</reference>
<proteinExistence type="predicted"/>
<gene>
    <name evidence="1" type="ORF">HanXRQr2_Chr05g0212451</name>
</gene>
<keyword evidence="2" id="KW-1185">Reference proteome</keyword>
<evidence type="ECO:0000313" key="2">
    <source>
        <dbReference type="Proteomes" id="UP000215914"/>
    </source>
</evidence>
<dbReference type="EMBL" id="MNCJ02000320">
    <property type="protein sequence ID" value="KAF5805692.1"/>
    <property type="molecule type" value="Genomic_DNA"/>
</dbReference>
<organism evidence="1 2">
    <name type="scientific">Helianthus annuus</name>
    <name type="common">Common sunflower</name>
    <dbReference type="NCBI Taxonomy" id="4232"/>
    <lineage>
        <taxon>Eukaryota</taxon>
        <taxon>Viridiplantae</taxon>
        <taxon>Streptophyta</taxon>
        <taxon>Embryophyta</taxon>
        <taxon>Tracheophyta</taxon>
        <taxon>Spermatophyta</taxon>
        <taxon>Magnoliopsida</taxon>
        <taxon>eudicotyledons</taxon>
        <taxon>Gunneridae</taxon>
        <taxon>Pentapetalae</taxon>
        <taxon>asterids</taxon>
        <taxon>campanulids</taxon>
        <taxon>Asterales</taxon>
        <taxon>Asteraceae</taxon>
        <taxon>Asteroideae</taxon>
        <taxon>Heliantheae alliance</taxon>
        <taxon>Heliantheae</taxon>
        <taxon>Helianthus</taxon>
    </lineage>
</organism>